<evidence type="ECO:0000256" key="3">
    <source>
        <dbReference type="ARBA" id="ARBA00022691"/>
    </source>
</evidence>
<keyword evidence="4" id="KW-0443">Lipid metabolism</keyword>
<evidence type="ECO:0000313" key="6">
    <source>
        <dbReference type="Proteomes" id="UP000094527"/>
    </source>
</evidence>
<dbReference type="EMBL" id="LJIJ01000692">
    <property type="protein sequence ID" value="ODM95269.1"/>
    <property type="molecule type" value="Genomic_DNA"/>
</dbReference>
<keyword evidence="3" id="KW-0949">S-adenosyl-L-methionine</keyword>
<comment type="caution">
    <text evidence="5">The sequence shown here is derived from an EMBL/GenBank/DDBJ whole genome shotgun (WGS) entry which is preliminary data.</text>
</comment>
<dbReference type="PANTHER" id="PTHR43667">
    <property type="entry name" value="CYCLOPROPANE-FATTY-ACYL-PHOSPHOLIPID SYNTHASE"/>
    <property type="match status" value="1"/>
</dbReference>
<dbReference type="Pfam" id="PF02353">
    <property type="entry name" value="CMAS"/>
    <property type="match status" value="1"/>
</dbReference>
<sequence length="438" mass="51237">MSRIVDFLYALTLALIRTYKFCEFGLLKLFTRPLRSILLSKGKNLGIICHLPEQSRNKFSKEEEKRILKKCGYSTLIHVKINNVGAFALVANRGSLAIGEEYMNGGWEVMGTDADVSEVFYRILVSNVFEWYFHPLNRFLLYLEFKAFNLQTEEEPFKSRKNTMIWYLAENYGVECVGISVSKEGVKYAKKKCEGLNVELRVQDYRDLNEKFDRIVSIECLFHLGRHNHGTFFKTMNKCLKDDGILLLQVIGTNHKNMLQSDPFTHKIYFPNTIPYYRELTKETEGLFIMEDWHSFGLDFVRTLDAWQERFQQNWDTIKEQYDERFYKLWNYNISYVQRLLNPERVFTARKLGVLVAPKVSQALREAVHLGFDFFINLEEERNAAGLKNDDFAKLSALTLKPFDANFKSNVIHRRSKILTKYSTSATPNYNVSFGETN</sequence>
<keyword evidence="6" id="KW-1185">Reference proteome</keyword>
<dbReference type="CDD" id="cd02440">
    <property type="entry name" value="AdoMet_MTases"/>
    <property type="match status" value="1"/>
</dbReference>
<name>A0A1D2MQ88_ORCCI</name>
<dbReference type="SUPFAM" id="SSF53335">
    <property type="entry name" value="S-adenosyl-L-methionine-dependent methyltransferases"/>
    <property type="match status" value="1"/>
</dbReference>
<gene>
    <name evidence="5" type="ORF">Ocin01_11412</name>
</gene>
<dbReference type="GO" id="GO:0006629">
    <property type="term" value="P:lipid metabolic process"/>
    <property type="evidence" value="ECO:0007669"/>
    <property type="project" value="UniProtKB-KW"/>
</dbReference>
<dbReference type="AlphaFoldDB" id="A0A1D2MQ88"/>
<keyword evidence="2" id="KW-0808">Transferase</keyword>
<evidence type="ECO:0000256" key="2">
    <source>
        <dbReference type="ARBA" id="ARBA00022679"/>
    </source>
</evidence>
<reference evidence="5 6" key="1">
    <citation type="journal article" date="2016" name="Genome Biol. Evol.">
        <title>Gene Family Evolution Reflects Adaptation to Soil Environmental Stressors in the Genome of the Collembolan Orchesella cincta.</title>
        <authorList>
            <person name="Faddeeva-Vakhrusheva A."/>
            <person name="Derks M.F."/>
            <person name="Anvar S.Y."/>
            <person name="Agamennone V."/>
            <person name="Suring W."/>
            <person name="Smit S."/>
            <person name="van Straalen N.M."/>
            <person name="Roelofs D."/>
        </authorList>
    </citation>
    <scope>NUCLEOTIDE SEQUENCE [LARGE SCALE GENOMIC DNA]</scope>
    <source>
        <tissue evidence="5">Mixed pool</tissue>
    </source>
</reference>
<dbReference type="GO" id="GO:0032259">
    <property type="term" value="P:methylation"/>
    <property type="evidence" value="ECO:0007669"/>
    <property type="project" value="UniProtKB-KW"/>
</dbReference>
<proteinExistence type="predicted"/>
<dbReference type="InterPro" id="IPR050723">
    <property type="entry name" value="CFA/CMAS"/>
</dbReference>
<dbReference type="STRING" id="48709.A0A1D2MQ88"/>
<evidence type="ECO:0000256" key="4">
    <source>
        <dbReference type="ARBA" id="ARBA00023098"/>
    </source>
</evidence>
<keyword evidence="1" id="KW-0489">Methyltransferase</keyword>
<evidence type="ECO:0000313" key="5">
    <source>
        <dbReference type="EMBL" id="ODM95269.1"/>
    </source>
</evidence>
<dbReference type="GO" id="GO:0008168">
    <property type="term" value="F:methyltransferase activity"/>
    <property type="evidence" value="ECO:0007669"/>
    <property type="project" value="UniProtKB-KW"/>
</dbReference>
<dbReference type="Gene3D" id="3.40.50.150">
    <property type="entry name" value="Vaccinia Virus protein VP39"/>
    <property type="match status" value="1"/>
</dbReference>
<organism evidence="5 6">
    <name type="scientific">Orchesella cincta</name>
    <name type="common">Springtail</name>
    <name type="synonym">Podura cincta</name>
    <dbReference type="NCBI Taxonomy" id="48709"/>
    <lineage>
        <taxon>Eukaryota</taxon>
        <taxon>Metazoa</taxon>
        <taxon>Ecdysozoa</taxon>
        <taxon>Arthropoda</taxon>
        <taxon>Hexapoda</taxon>
        <taxon>Collembola</taxon>
        <taxon>Entomobryomorpha</taxon>
        <taxon>Entomobryoidea</taxon>
        <taxon>Orchesellidae</taxon>
        <taxon>Orchesellinae</taxon>
        <taxon>Orchesella</taxon>
    </lineage>
</organism>
<dbReference type="InterPro" id="IPR029063">
    <property type="entry name" value="SAM-dependent_MTases_sf"/>
</dbReference>
<evidence type="ECO:0000256" key="1">
    <source>
        <dbReference type="ARBA" id="ARBA00022603"/>
    </source>
</evidence>
<protein>
    <submittedName>
        <fullName evidence="5">Cyclopropane-fatty-acyl-phospholipid synthase</fullName>
    </submittedName>
</protein>
<dbReference type="OrthoDB" id="8300214at2759"/>
<dbReference type="PANTHER" id="PTHR43667:SF1">
    <property type="entry name" value="CYCLOPROPANE-FATTY-ACYL-PHOSPHOLIPID SYNTHASE"/>
    <property type="match status" value="1"/>
</dbReference>
<accession>A0A1D2MQ88</accession>
<dbReference type="Proteomes" id="UP000094527">
    <property type="component" value="Unassembled WGS sequence"/>
</dbReference>